<comment type="caution">
    <text evidence="1">The sequence shown here is derived from an EMBL/GenBank/DDBJ whole genome shotgun (WGS) entry which is preliminary data.</text>
</comment>
<evidence type="ECO:0000313" key="1">
    <source>
        <dbReference type="EMBL" id="GGB70618.1"/>
    </source>
</evidence>
<sequence>MRQLLYIILALLFLYSCKKHENSELTTSVKNSTPEQLVDDETIYEFLNSCTFSDSSKHGCKTYARKANYFVSSETNIDSLSIIKMDSIFSKKDIEFIFKQEKYTYYFELNENRIPENKNLVSLDTNKVFNNDWEIRNKYLHELLDENGAICFVSLPLFSCNRKIAIVNTSIYCGILCGAGGTYIYRKTDNGWVLIVSLNEWIS</sequence>
<accession>A0ABQ1JMB4</accession>
<proteinExistence type="predicted"/>
<keyword evidence="2" id="KW-1185">Reference proteome</keyword>
<reference evidence="2" key="1">
    <citation type="journal article" date="2019" name="Int. J. Syst. Evol. Microbiol.">
        <title>The Global Catalogue of Microorganisms (GCM) 10K type strain sequencing project: providing services to taxonomists for standard genome sequencing and annotation.</title>
        <authorList>
            <consortium name="The Broad Institute Genomics Platform"/>
            <consortium name="The Broad Institute Genome Sequencing Center for Infectious Disease"/>
            <person name="Wu L."/>
            <person name="Ma J."/>
        </authorList>
    </citation>
    <scope>NUCLEOTIDE SEQUENCE [LARGE SCALE GENOMIC DNA]</scope>
    <source>
        <strain evidence="2">CGMCC 1.15461</strain>
    </source>
</reference>
<protein>
    <recommendedName>
        <fullName evidence="3">Lipoprotein</fullName>
    </recommendedName>
</protein>
<name>A0ABQ1JMB4_9FLAO</name>
<dbReference type="EMBL" id="BMJE01000002">
    <property type="protein sequence ID" value="GGB70618.1"/>
    <property type="molecule type" value="Genomic_DNA"/>
</dbReference>
<dbReference type="PROSITE" id="PS51257">
    <property type="entry name" value="PROKAR_LIPOPROTEIN"/>
    <property type="match status" value="1"/>
</dbReference>
<evidence type="ECO:0000313" key="2">
    <source>
        <dbReference type="Proteomes" id="UP000615760"/>
    </source>
</evidence>
<dbReference type="Proteomes" id="UP000615760">
    <property type="component" value="Unassembled WGS sequence"/>
</dbReference>
<organism evidence="1 2">
    <name type="scientific">Flavobacterium suaedae</name>
    <dbReference type="NCBI Taxonomy" id="1767027"/>
    <lineage>
        <taxon>Bacteria</taxon>
        <taxon>Pseudomonadati</taxon>
        <taxon>Bacteroidota</taxon>
        <taxon>Flavobacteriia</taxon>
        <taxon>Flavobacteriales</taxon>
        <taxon>Flavobacteriaceae</taxon>
        <taxon>Flavobacterium</taxon>
    </lineage>
</organism>
<evidence type="ECO:0008006" key="3">
    <source>
        <dbReference type="Google" id="ProtNLM"/>
    </source>
</evidence>
<dbReference type="RefSeq" id="WP_188619980.1">
    <property type="nucleotide sequence ID" value="NZ_BMJE01000002.1"/>
</dbReference>
<gene>
    <name evidence="1" type="ORF">GCM10007424_08230</name>
</gene>